<proteinExistence type="predicted"/>
<evidence type="ECO:0000256" key="1">
    <source>
        <dbReference type="ARBA" id="ARBA00004305"/>
    </source>
</evidence>
<dbReference type="SUPFAM" id="SSF109910">
    <property type="entry name" value="YgfY-like"/>
    <property type="match status" value="1"/>
</dbReference>
<organism evidence="4">
    <name type="scientific">hydrothermal vent metagenome</name>
    <dbReference type="NCBI Taxonomy" id="652676"/>
    <lineage>
        <taxon>unclassified sequences</taxon>
        <taxon>metagenomes</taxon>
        <taxon>ecological metagenomes</taxon>
    </lineage>
</organism>
<dbReference type="FunFam" id="1.10.150.250:FF:000002">
    <property type="entry name" value="Succinate dehydrogenase assembly factor 2, mitochondrial"/>
    <property type="match status" value="1"/>
</dbReference>
<dbReference type="InterPro" id="IPR036714">
    <property type="entry name" value="SDH_sf"/>
</dbReference>
<reference evidence="4" key="1">
    <citation type="submission" date="2018-06" db="EMBL/GenBank/DDBJ databases">
        <authorList>
            <person name="Zhirakovskaya E."/>
        </authorList>
    </citation>
    <scope>NUCLEOTIDE SEQUENCE</scope>
</reference>
<dbReference type="GO" id="GO:0034553">
    <property type="term" value="P:mitochondrial respiratory chain complex II assembly"/>
    <property type="evidence" value="ECO:0007669"/>
    <property type="project" value="TreeGrafter"/>
</dbReference>
<dbReference type="PANTHER" id="PTHR12469">
    <property type="entry name" value="PROTEIN EMI5 HOMOLOG, MITOCHONDRIAL"/>
    <property type="match status" value="1"/>
</dbReference>
<gene>
    <name evidence="4" type="ORF">MNBD_ALPHA01-1203</name>
</gene>
<sequence>MLNPQQNVTAMPQFDAPGFIEPAIDENEPIKIRRKRLKFRSWHRGIKEADILLGHFADGHLDGLDDGQLDRYENLLREPDIRIVAWITKDTPVPEYLQNDVMDMLQALDYLKIIK</sequence>
<dbReference type="GO" id="GO:0005759">
    <property type="term" value="C:mitochondrial matrix"/>
    <property type="evidence" value="ECO:0007669"/>
    <property type="project" value="UniProtKB-SubCell"/>
</dbReference>
<dbReference type="Pfam" id="PF03937">
    <property type="entry name" value="Sdh5"/>
    <property type="match status" value="1"/>
</dbReference>
<dbReference type="AlphaFoldDB" id="A0A3B0SKU1"/>
<protein>
    <recommendedName>
        <fullName evidence="5">Succinate dehydrogenase flavin-adding protein, antitoxin of CptAB toxin-antitoxin</fullName>
    </recommendedName>
</protein>
<evidence type="ECO:0000256" key="3">
    <source>
        <dbReference type="ARBA" id="ARBA00023186"/>
    </source>
</evidence>
<evidence type="ECO:0000256" key="2">
    <source>
        <dbReference type="ARBA" id="ARBA00023128"/>
    </source>
</evidence>
<keyword evidence="3" id="KW-0143">Chaperone</keyword>
<dbReference type="Gene3D" id="1.10.150.250">
    <property type="entry name" value="Flavinator of succinate dehydrogenase"/>
    <property type="match status" value="1"/>
</dbReference>
<accession>A0A3B0SKU1</accession>
<keyword evidence="2" id="KW-0496">Mitochondrion</keyword>
<dbReference type="PANTHER" id="PTHR12469:SF2">
    <property type="entry name" value="SUCCINATE DEHYDROGENASE ASSEMBLY FACTOR 2, MITOCHONDRIAL"/>
    <property type="match status" value="1"/>
</dbReference>
<comment type="subcellular location">
    <subcellularLocation>
        <location evidence="1">Mitochondrion matrix</location>
    </subcellularLocation>
</comment>
<dbReference type="EMBL" id="UOEJ01000225">
    <property type="protein sequence ID" value="VAW06048.1"/>
    <property type="molecule type" value="Genomic_DNA"/>
</dbReference>
<dbReference type="GO" id="GO:0006099">
    <property type="term" value="P:tricarboxylic acid cycle"/>
    <property type="evidence" value="ECO:0007669"/>
    <property type="project" value="TreeGrafter"/>
</dbReference>
<dbReference type="GO" id="GO:0006121">
    <property type="term" value="P:mitochondrial electron transport, succinate to ubiquinone"/>
    <property type="evidence" value="ECO:0007669"/>
    <property type="project" value="TreeGrafter"/>
</dbReference>
<name>A0A3B0SKU1_9ZZZZ</name>
<dbReference type="InterPro" id="IPR005631">
    <property type="entry name" value="SDH"/>
</dbReference>
<evidence type="ECO:0008006" key="5">
    <source>
        <dbReference type="Google" id="ProtNLM"/>
    </source>
</evidence>
<evidence type="ECO:0000313" key="4">
    <source>
        <dbReference type="EMBL" id="VAW06048.1"/>
    </source>
</evidence>